<sequence>MFSARGAADPSTESLVDLANFCCRCLNIPTIIKSAGEVDAMYIVMVYKHLYAIDDDSIDPFHSLDDVSDRIRYIRDELSLVLKEDLDHIKVHSLTQGDTTAIFYLLEIIAAMIALWVFPKHDLINENSELLSNSPPLGKLVHLLDVTVWK</sequence>
<proteinExistence type="predicted"/>
<keyword evidence="1" id="KW-1133">Transmembrane helix</keyword>
<gene>
    <name evidence="2" type="ORF">DILT_LOCUS12125</name>
</gene>
<keyword evidence="1" id="KW-0812">Transmembrane</keyword>
<evidence type="ECO:0000256" key="1">
    <source>
        <dbReference type="SAM" id="Phobius"/>
    </source>
</evidence>
<organism evidence="2 3">
    <name type="scientific">Dibothriocephalus latus</name>
    <name type="common">Fish tapeworm</name>
    <name type="synonym">Diphyllobothrium latum</name>
    <dbReference type="NCBI Taxonomy" id="60516"/>
    <lineage>
        <taxon>Eukaryota</taxon>
        <taxon>Metazoa</taxon>
        <taxon>Spiralia</taxon>
        <taxon>Lophotrochozoa</taxon>
        <taxon>Platyhelminthes</taxon>
        <taxon>Cestoda</taxon>
        <taxon>Eucestoda</taxon>
        <taxon>Diphyllobothriidea</taxon>
        <taxon>Diphyllobothriidae</taxon>
        <taxon>Dibothriocephalus</taxon>
    </lineage>
</organism>
<feature type="transmembrane region" description="Helical" evidence="1">
    <location>
        <begin position="101"/>
        <end position="118"/>
    </location>
</feature>
<reference evidence="2 3" key="1">
    <citation type="submission" date="2018-11" db="EMBL/GenBank/DDBJ databases">
        <authorList>
            <consortium name="Pathogen Informatics"/>
        </authorList>
    </citation>
    <scope>NUCLEOTIDE SEQUENCE [LARGE SCALE GENOMIC DNA]</scope>
</reference>
<dbReference type="EMBL" id="UYRU01065336">
    <property type="protein sequence ID" value="VDN16294.1"/>
    <property type="molecule type" value="Genomic_DNA"/>
</dbReference>
<dbReference type="Proteomes" id="UP000281553">
    <property type="component" value="Unassembled WGS sequence"/>
</dbReference>
<name>A0A3P7LHL1_DIBLA</name>
<evidence type="ECO:0000313" key="2">
    <source>
        <dbReference type="EMBL" id="VDN16294.1"/>
    </source>
</evidence>
<keyword evidence="3" id="KW-1185">Reference proteome</keyword>
<accession>A0A3P7LHL1</accession>
<dbReference type="AlphaFoldDB" id="A0A3P7LHL1"/>
<evidence type="ECO:0000313" key="3">
    <source>
        <dbReference type="Proteomes" id="UP000281553"/>
    </source>
</evidence>
<keyword evidence="1" id="KW-0472">Membrane</keyword>
<dbReference type="OrthoDB" id="10604725at2759"/>
<protein>
    <submittedName>
        <fullName evidence="2">Uncharacterized protein</fullName>
    </submittedName>
</protein>